<accession>A0A177AU07</accession>
<gene>
    <name evidence="1" type="ORF">A3Q56_06792</name>
</gene>
<proteinExistence type="predicted"/>
<sequence length="224" mass="25948">MHKMKFMKSLSKVNIIDFKMTKKKTKKNLNLNLNIDPQKNAKNIILDDNKENLLTINTSKINFNGIGFDKFKKMERSISTKKLFQSFRNKIQKKAKKSEIKKGVIKNKNTFKARKFNTSIAPFVQNVKSKINASNEIINSNFQNGKSDKEIRTELKSVCESLKILSEKIDCMFDNNLTNNFQTPKLPIVNNIHSCTQIKHYSTGTRRNLPRMGLTNFKIPFKIN</sequence>
<reference evidence="1 2" key="1">
    <citation type="submission" date="2016-04" db="EMBL/GenBank/DDBJ databases">
        <title>The genome of Intoshia linei affirms orthonectids as highly simplified spiralians.</title>
        <authorList>
            <person name="Mikhailov K.V."/>
            <person name="Slusarev G.S."/>
            <person name="Nikitin M.A."/>
            <person name="Logacheva M.D."/>
            <person name="Penin A."/>
            <person name="Aleoshin V."/>
            <person name="Panchin Y.V."/>
        </authorList>
    </citation>
    <scope>NUCLEOTIDE SEQUENCE [LARGE SCALE GENOMIC DNA]</scope>
    <source>
        <strain evidence="1">Intl2013</strain>
        <tissue evidence="1">Whole animal</tissue>
    </source>
</reference>
<keyword evidence="2" id="KW-1185">Reference proteome</keyword>
<protein>
    <submittedName>
        <fullName evidence="1">Uncharacterized protein</fullName>
    </submittedName>
</protein>
<dbReference type="AlphaFoldDB" id="A0A177AU07"/>
<organism evidence="1 2">
    <name type="scientific">Intoshia linei</name>
    <dbReference type="NCBI Taxonomy" id="1819745"/>
    <lineage>
        <taxon>Eukaryota</taxon>
        <taxon>Metazoa</taxon>
        <taxon>Spiralia</taxon>
        <taxon>Lophotrochozoa</taxon>
        <taxon>Mesozoa</taxon>
        <taxon>Orthonectida</taxon>
        <taxon>Rhopaluridae</taxon>
        <taxon>Intoshia</taxon>
    </lineage>
</organism>
<comment type="caution">
    <text evidence="1">The sequence shown here is derived from an EMBL/GenBank/DDBJ whole genome shotgun (WGS) entry which is preliminary data.</text>
</comment>
<evidence type="ECO:0000313" key="2">
    <source>
        <dbReference type="Proteomes" id="UP000078046"/>
    </source>
</evidence>
<evidence type="ECO:0000313" key="1">
    <source>
        <dbReference type="EMBL" id="OAF65486.1"/>
    </source>
</evidence>
<dbReference type="Proteomes" id="UP000078046">
    <property type="component" value="Unassembled WGS sequence"/>
</dbReference>
<dbReference type="EMBL" id="LWCA01001267">
    <property type="protein sequence ID" value="OAF65486.1"/>
    <property type="molecule type" value="Genomic_DNA"/>
</dbReference>
<name>A0A177AU07_9BILA</name>